<feature type="non-terminal residue" evidence="13">
    <location>
        <position position="1"/>
    </location>
</feature>
<evidence type="ECO:0000256" key="4">
    <source>
        <dbReference type="ARBA" id="ARBA00022679"/>
    </source>
</evidence>
<proteinExistence type="predicted"/>
<keyword evidence="14" id="KW-1185">Reference proteome</keyword>
<feature type="domain" description="Malectin" evidence="12">
    <location>
        <begin position="83"/>
        <end position="173"/>
    </location>
</feature>
<evidence type="ECO:0000256" key="1">
    <source>
        <dbReference type="ARBA" id="ARBA00004479"/>
    </source>
</evidence>
<dbReference type="InterPro" id="IPR032675">
    <property type="entry name" value="LRR_dom_sf"/>
</dbReference>
<evidence type="ECO:0000256" key="7">
    <source>
        <dbReference type="ARBA" id="ARBA00022840"/>
    </source>
</evidence>
<dbReference type="GO" id="GO:0005886">
    <property type="term" value="C:plasma membrane"/>
    <property type="evidence" value="ECO:0007669"/>
    <property type="project" value="TreeGrafter"/>
</dbReference>
<dbReference type="GO" id="GO:0004674">
    <property type="term" value="F:protein serine/threonine kinase activity"/>
    <property type="evidence" value="ECO:0007669"/>
    <property type="project" value="UniProtKB-EC"/>
</dbReference>
<dbReference type="InterPro" id="IPR051824">
    <property type="entry name" value="LRR_Rcpt-Like_S/T_Kinase"/>
</dbReference>
<dbReference type="Pfam" id="PF11721">
    <property type="entry name" value="Malectin"/>
    <property type="match status" value="1"/>
</dbReference>
<name>A0AAD5GMK8_AMBAR</name>
<evidence type="ECO:0000256" key="2">
    <source>
        <dbReference type="ARBA" id="ARBA00012513"/>
    </source>
</evidence>
<evidence type="ECO:0000259" key="12">
    <source>
        <dbReference type="Pfam" id="PF11721"/>
    </source>
</evidence>
<feature type="non-terminal residue" evidence="13">
    <location>
        <position position="173"/>
    </location>
</feature>
<dbReference type="Proteomes" id="UP001206925">
    <property type="component" value="Unassembled WGS sequence"/>
</dbReference>
<dbReference type="PANTHER" id="PTHR48006:SF62">
    <property type="entry name" value="LEUCINE-RICH REPEAT TRANSMEMBRANE PROTEIN KINASE"/>
    <property type="match status" value="1"/>
</dbReference>
<keyword evidence="6" id="KW-0547">Nucleotide-binding</keyword>
<comment type="subcellular location">
    <subcellularLocation>
        <location evidence="1">Membrane</location>
        <topology evidence="1">Single-pass type I membrane protein</topology>
    </subcellularLocation>
</comment>
<dbReference type="Gene3D" id="2.60.120.430">
    <property type="entry name" value="Galactose-binding lectin"/>
    <property type="match status" value="1"/>
</dbReference>
<evidence type="ECO:0000256" key="11">
    <source>
        <dbReference type="ARBA" id="ARBA00048679"/>
    </source>
</evidence>
<dbReference type="EMBL" id="JAMZMK010007154">
    <property type="protein sequence ID" value="KAI7745721.1"/>
    <property type="molecule type" value="Genomic_DNA"/>
</dbReference>
<evidence type="ECO:0000256" key="9">
    <source>
        <dbReference type="ARBA" id="ARBA00023180"/>
    </source>
</evidence>
<dbReference type="EC" id="2.7.11.1" evidence="2"/>
<organism evidence="13 14">
    <name type="scientific">Ambrosia artemisiifolia</name>
    <name type="common">Common ragweed</name>
    <dbReference type="NCBI Taxonomy" id="4212"/>
    <lineage>
        <taxon>Eukaryota</taxon>
        <taxon>Viridiplantae</taxon>
        <taxon>Streptophyta</taxon>
        <taxon>Embryophyta</taxon>
        <taxon>Tracheophyta</taxon>
        <taxon>Spermatophyta</taxon>
        <taxon>Magnoliopsida</taxon>
        <taxon>eudicotyledons</taxon>
        <taxon>Gunneridae</taxon>
        <taxon>Pentapetalae</taxon>
        <taxon>asterids</taxon>
        <taxon>campanulids</taxon>
        <taxon>Asterales</taxon>
        <taxon>Asteraceae</taxon>
        <taxon>Asteroideae</taxon>
        <taxon>Heliantheae alliance</taxon>
        <taxon>Heliantheae</taxon>
        <taxon>Ambrosia</taxon>
    </lineage>
</organism>
<evidence type="ECO:0000256" key="5">
    <source>
        <dbReference type="ARBA" id="ARBA00022729"/>
    </source>
</evidence>
<keyword evidence="5" id="KW-0732">Signal</keyword>
<accession>A0AAD5GMK8</accession>
<evidence type="ECO:0000256" key="10">
    <source>
        <dbReference type="ARBA" id="ARBA00047899"/>
    </source>
</evidence>
<dbReference type="InterPro" id="IPR021720">
    <property type="entry name" value="Malectin_dom"/>
</dbReference>
<reference evidence="13" key="1">
    <citation type="submission" date="2022-06" db="EMBL/GenBank/DDBJ databases">
        <title>Uncovering the hologenomic basis of an extraordinary plant invasion.</title>
        <authorList>
            <person name="Bieker V.C."/>
            <person name="Martin M.D."/>
            <person name="Gilbert T."/>
            <person name="Hodgins K."/>
            <person name="Battlay P."/>
            <person name="Petersen B."/>
            <person name="Wilson J."/>
        </authorList>
    </citation>
    <scope>NUCLEOTIDE SEQUENCE</scope>
    <source>
        <strain evidence="13">AA19_3_7</strain>
        <tissue evidence="13">Leaf</tissue>
    </source>
</reference>
<evidence type="ECO:0000313" key="14">
    <source>
        <dbReference type="Proteomes" id="UP001206925"/>
    </source>
</evidence>
<evidence type="ECO:0000256" key="6">
    <source>
        <dbReference type="ARBA" id="ARBA00022741"/>
    </source>
</evidence>
<comment type="catalytic activity">
    <reaction evidence="10">
        <text>L-threonyl-[protein] + ATP = O-phospho-L-threonyl-[protein] + ADP + H(+)</text>
        <dbReference type="Rhea" id="RHEA:46608"/>
        <dbReference type="Rhea" id="RHEA-COMP:11060"/>
        <dbReference type="Rhea" id="RHEA-COMP:11605"/>
        <dbReference type="ChEBI" id="CHEBI:15378"/>
        <dbReference type="ChEBI" id="CHEBI:30013"/>
        <dbReference type="ChEBI" id="CHEBI:30616"/>
        <dbReference type="ChEBI" id="CHEBI:61977"/>
        <dbReference type="ChEBI" id="CHEBI:456216"/>
        <dbReference type="EC" id="2.7.11.1"/>
    </reaction>
</comment>
<keyword evidence="8" id="KW-0675">Receptor</keyword>
<sequence>FLGNNSLNGTLPDVKSASLRNIDVSYNELSGTLPSWVNEANLQLNLVVNSFTLGDSGGLPSGLECLQRNFPCARGSPRYSGFGVNCGGPSSNSANQILHDEESEELGAATYYVSTLDSELFQTARLSAGSLRYYGLGLENGNYTVTLQFAELEIEDGSTWKSVGRRVFDIYLQ</sequence>
<keyword evidence="7" id="KW-0067">ATP-binding</keyword>
<evidence type="ECO:0000256" key="8">
    <source>
        <dbReference type="ARBA" id="ARBA00023170"/>
    </source>
</evidence>
<dbReference type="PANTHER" id="PTHR48006">
    <property type="entry name" value="LEUCINE-RICH REPEAT-CONTAINING PROTEIN DDB_G0281931-RELATED"/>
    <property type="match status" value="1"/>
</dbReference>
<keyword evidence="4" id="KW-0808">Transferase</keyword>
<protein>
    <recommendedName>
        <fullName evidence="2">non-specific serine/threonine protein kinase</fullName>
        <ecNumber evidence="2">2.7.11.1</ecNumber>
    </recommendedName>
</protein>
<dbReference type="GO" id="GO:0005524">
    <property type="term" value="F:ATP binding"/>
    <property type="evidence" value="ECO:0007669"/>
    <property type="project" value="UniProtKB-KW"/>
</dbReference>
<comment type="catalytic activity">
    <reaction evidence="11">
        <text>L-seryl-[protein] + ATP = O-phospho-L-seryl-[protein] + ADP + H(+)</text>
        <dbReference type="Rhea" id="RHEA:17989"/>
        <dbReference type="Rhea" id="RHEA-COMP:9863"/>
        <dbReference type="Rhea" id="RHEA-COMP:11604"/>
        <dbReference type="ChEBI" id="CHEBI:15378"/>
        <dbReference type="ChEBI" id="CHEBI:29999"/>
        <dbReference type="ChEBI" id="CHEBI:30616"/>
        <dbReference type="ChEBI" id="CHEBI:83421"/>
        <dbReference type="ChEBI" id="CHEBI:456216"/>
        <dbReference type="EC" id="2.7.11.1"/>
    </reaction>
</comment>
<dbReference type="Gene3D" id="3.80.10.10">
    <property type="entry name" value="Ribonuclease Inhibitor"/>
    <property type="match status" value="1"/>
</dbReference>
<keyword evidence="9" id="KW-0325">Glycoprotein</keyword>
<evidence type="ECO:0000313" key="13">
    <source>
        <dbReference type="EMBL" id="KAI7745721.1"/>
    </source>
</evidence>
<evidence type="ECO:0000256" key="3">
    <source>
        <dbReference type="ARBA" id="ARBA00022553"/>
    </source>
</evidence>
<comment type="caution">
    <text evidence="13">The sequence shown here is derived from an EMBL/GenBank/DDBJ whole genome shotgun (WGS) entry which is preliminary data.</text>
</comment>
<keyword evidence="3" id="KW-0597">Phosphoprotein</keyword>
<dbReference type="AlphaFoldDB" id="A0AAD5GMK8"/>
<gene>
    <name evidence="13" type="ORF">M8C21_022198</name>
</gene>